<proteinExistence type="predicted"/>
<dbReference type="InterPro" id="IPR016181">
    <property type="entry name" value="Acyl_CoA_acyltransferase"/>
</dbReference>
<evidence type="ECO:0000256" key="2">
    <source>
        <dbReference type="ARBA" id="ARBA00023315"/>
    </source>
</evidence>
<dbReference type="EMBL" id="JACOFT010000001">
    <property type="protein sequence ID" value="MBC3810270.1"/>
    <property type="molecule type" value="Genomic_DNA"/>
</dbReference>
<evidence type="ECO:0000256" key="1">
    <source>
        <dbReference type="ARBA" id="ARBA00022679"/>
    </source>
</evidence>
<sequence length="187" mass="20635">MTSSPTSYTVRPLTAHEWQQYRQIRLRSLADAPDAFGSTLAAEKDRPDDVWATRLLLATSSGKDRPLIAEISGIKNEFAGLLWAKEDATDTSVVNIFQVWVAPEYRGQGMAAALLRAAILWARSRRAKLVQLGVTCGDSAAMRLYLREGFQAVGVPEPLRPDSALLEQTMRLVLEQTPVATDIPPEK</sequence>
<protein>
    <submittedName>
        <fullName evidence="4">GNAT family N-acetyltransferase</fullName>
    </submittedName>
</protein>
<reference evidence="4 5" key="1">
    <citation type="submission" date="2020-08" db="EMBL/GenBank/DDBJ databases">
        <title>Novel species isolated from subtropical streams in China.</title>
        <authorList>
            <person name="Lu H."/>
        </authorList>
    </citation>
    <scope>NUCLEOTIDE SEQUENCE [LARGE SCALE GENOMIC DNA]</scope>
    <source>
        <strain evidence="4 5">CCTCC AB 2015119</strain>
    </source>
</reference>
<dbReference type="PANTHER" id="PTHR43877">
    <property type="entry name" value="AMINOALKYLPHOSPHONATE N-ACETYLTRANSFERASE-RELATED-RELATED"/>
    <property type="match status" value="1"/>
</dbReference>
<dbReference type="RefSeq" id="WP_190477082.1">
    <property type="nucleotide sequence ID" value="NZ_JACOFT010000001.1"/>
</dbReference>
<name>A0ABR6XBR6_9BURK</name>
<keyword evidence="1" id="KW-0808">Transferase</keyword>
<dbReference type="InterPro" id="IPR000182">
    <property type="entry name" value="GNAT_dom"/>
</dbReference>
<evidence type="ECO:0000313" key="4">
    <source>
        <dbReference type="EMBL" id="MBC3810270.1"/>
    </source>
</evidence>
<feature type="domain" description="N-acetyltransferase" evidence="3">
    <location>
        <begin position="8"/>
        <end position="171"/>
    </location>
</feature>
<comment type="caution">
    <text evidence="4">The sequence shown here is derived from an EMBL/GenBank/DDBJ whole genome shotgun (WGS) entry which is preliminary data.</text>
</comment>
<organism evidence="4 5">
    <name type="scientific">Undibacterium aquatile</name>
    <dbReference type="NCBI Taxonomy" id="1537398"/>
    <lineage>
        <taxon>Bacteria</taxon>
        <taxon>Pseudomonadati</taxon>
        <taxon>Pseudomonadota</taxon>
        <taxon>Betaproteobacteria</taxon>
        <taxon>Burkholderiales</taxon>
        <taxon>Oxalobacteraceae</taxon>
        <taxon>Undibacterium</taxon>
    </lineage>
</organism>
<accession>A0ABR6XBR6</accession>
<keyword evidence="2" id="KW-0012">Acyltransferase</keyword>
<dbReference type="InterPro" id="IPR050832">
    <property type="entry name" value="Bact_Acetyltransf"/>
</dbReference>
<dbReference type="PROSITE" id="PS51186">
    <property type="entry name" value="GNAT"/>
    <property type="match status" value="1"/>
</dbReference>
<dbReference type="Proteomes" id="UP000637632">
    <property type="component" value="Unassembled WGS sequence"/>
</dbReference>
<dbReference type="CDD" id="cd04301">
    <property type="entry name" value="NAT_SF"/>
    <property type="match status" value="1"/>
</dbReference>
<evidence type="ECO:0000313" key="5">
    <source>
        <dbReference type="Proteomes" id="UP000637632"/>
    </source>
</evidence>
<dbReference type="Gene3D" id="3.40.630.30">
    <property type="match status" value="1"/>
</dbReference>
<gene>
    <name evidence="4" type="ORF">H8K26_02365</name>
</gene>
<dbReference type="PANTHER" id="PTHR43877:SF2">
    <property type="entry name" value="AMINOALKYLPHOSPHONATE N-ACETYLTRANSFERASE-RELATED"/>
    <property type="match status" value="1"/>
</dbReference>
<dbReference type="SUPFAM" id="SSF55729">
    <property type="entry name" value="Acyl-CoA N-acyltransferases (Nat)"/>
    <property type="match status" value="1"/>
</dbReference>
<keyword evidence="5" id="KW-1185">Reference proteome</keyword>
<evidence type="ECO:0000259" key="3">
    <source>
        <dbReference type="PROSITE" id="PS51186"/>
    </source>
</evidence>
<dbReference type="Pfam" id="PF00583">
    <property type="entry name" value="Acetyltransf_1"/>
    <property type="match status" value="1"/>
</dbReference>